<reference evidence="2" key="1">
    <citation type="submission" date="2019-01" db="EMBL/GenBank/DDBJ databases">
        <authorList>
            <person name="Ashton P.M."/>
            <person name="Dallman T."/>
            <person name="Nair S."/>
            <person name="De Pinna E."/>
            <person name="Peters T."/>
            <person name="Grant K."/>
        </authorList>
    </citation>
    <scope>NUCLEOTIDE SEQUENCE</scope>
    <source>
        <strain evidence="2">660431</strain>
    </source>
</reference>
<evidence type="ECO:0000259" key="1">
    <source>
        <dbReference type="Pfam" id="PF05662"/>
    </source>
</evidence>
<protein>
    <recommendedName>
        <fullName evidence="1">Trimeric autotransporter adhesin YadA-like stalk domain-containing protein</fullName>
    </recommendedName>
</protein>
<dbReference type="Gene3D" id="1.20.5.170">
    <property type="match status" value="1"/>
</dbReference>
<dbReference type="SUPFAM" id="SSF101967">
    <property type="entry name" value="Adhesin YadA, collagen-binding domain"/>
    <property type="match status" value="1"/>
</dbReference>
<dbReference type="AlphaFoldDB" id="A0A5X7KAA3"/>
<sequence>NLDVTSVKAGNSVINNDGLHITDGPSVTSGGIDAGNNIIRNVADGANETDAVNKRQFDTLSGIVGKGWGLQVNSGETEAIVPGETVNFTEGDNIKITRSGKTLNIATARRVDFERATVGDITLDQATGKITGVADGELSADSKDAVSGHQLFATNQNVARNTRDIAANKALLNNGMNFAGNKGSFNRRLGEVT</sequence>
<accession>A0A5X7KAA3</accession>
<feature type="domain" description="Trimeric autotransporter adhesin YadA-like stalk" evidence="1">
    <location>
        <begin position="39"/>
        <end position="73"/>
    </location>
</feature>
<dbReference type="Gene3D" id="2.20.70.140">
    <property type="match status" value="1"/>
</dbReference>
<organism evidence="2">
    <name type="scientific">Salmonella enterica subsp. enterica serovar Strasbourg</name>
    <dbReference type="NCBI Taxonomy" id="682796"/>
    <lineage>
        <taxon>Bacteria</taxon>
        <taxon>Pseudomonadati</taxon>
        <taxon>Pseudomonadota</taxon>
        <taxon>Gammaproteobacteria</taxon>
        <taxon>Enterobacterales</taxon>
        <taxon>Enterobacteriaceae</taxon>
        <taxon>Salmonella</taxon>
    </lineage>
</organism>
<feature type="non-terminal residue" evidence="2">
    <location>
        <position position="1"/>
    </location>
</feature>
<feature type="domain" description="Trimeric autotransporter adhesin YadA-like stalk" evidence="1">
    <location>
        <begin position="129"/>
        <end position="169"/>
    </location>
</feature>
<dbReference type="Pfam" id="PF05662">
    <property type="entry name" value="YadA_stalk"/>
    <property type="match status" value="2"/>
</dbReference>
<dbReference type="Gene3D" id="6.20.50.100">
    <property type="match status" value="1"/>
</dbReference>
<dbReference type="EMBL" id="AAHVJI010000098">
    <property type="protein sequence ID" value="ECA7544198.1"/>
    <property type="molecule type" value="Genomic_DNA"/>
</dbReference>
<evidence type="ECO:0000313" key="2">
    <source>
        <dbReference type="EMBL" id="ECA7544198.1"/>
    </source>
</evidence>
<dbReference type="InterPro" id="IPR008635">
    <property type="entry name" value="Coiled_stalk_dom"/>
</dbReference>
<gene>
    <name evidence="2" type="ORF">EPL59_26165</name>
</gene>
<dbReference type="InterPro" id="IPR011049">
    <property type="entry name" value="Serralysin-like_metalloprot_C"/>
</dbReference>
<name>A0A5X7KAA3_SALET</name>
<dbReference type="GO" id="GO:0019867">
    <property type="term" value="C:outer membrane"/>
    <property type="evidence" value="ECO:0007669"/>
    <property type="project" value="InterPro"/>
</dbReference>
<proteinExistence type="predicted"/>
<feature type="non-terminal residue" evidence="2">
    <location>
        <position position="193"/>
    </location>
</feature>
<comment type="caution">
    <text evidence="2">The sequence shown here is derived from an EMBL/GenBank/DDBJ whole genome shotgun (WGS) entry which is preliminary data.</text>
</comment>